<dbReference type="InterPro" id="IPR050300">
    <property type="entry name" value="GDXG_lipolytic_enzyme"/>
</dbReference>
<organism evidence="4 5">
    <name type="scientific">Kouleothrix aurantiaca</name>
    <dbReference type="NCBI Taxonomy" id="186479"/>
    <lineage>
        <taxon>Bacteria</taxon>
        <taxon>Bacillati</taxon>
        <taxon>Chloroflexota</taxon>
        <taxon>Chloroflexia</taxon>
        <taxon>Chloroflexales</taxon>
        <taxon>Roseiflexineae</taxon>
        <taxon>Roseiflexaceae</taxon>
        <taxon>Kouleothrix</taxon>
    </lineage>
</organism>
<feature type="non-terminal residue" evidence="4">
    <location>
        <position position="1"/>
    </location>
</feature>
<dbReference type="Proteomes" id="UP000050509">
    <property type="component" value="Unassembled WGS sequence"/>
</dbReference>
<comment type="similarity">
    <text evidence="1">Belongs to the 'GDXG' lipolytic enzyme family.</text>
</comment>
<comment type="caution">
    <text evidence="4">The sequence shown here is derived from an EMBL/GenBank/DDBJ whole genome shotgun (WGS) entry which is preliminary data.</text>
</comment>
<dbReference type="PANTHER" id="PTHR48081:SF30">
    <property type="entry name" value="ACETYL-HYDROLASE LIPR-RELATED"/>
    <property type="match status" value="1"/>
</dbReference>
<dbReference type="EMBL" id="LJCR01002625">
    <property type="protein sequence ID" value="KPV48472.1"/>
    <property type="molecule type" value="Genomic_DNA"/>
</dbReference>
<dbReference type="InterPro" id="IPR013094">
    <property type="entry name" value="AB_hydrolase_3"/>
</dbReference>
<keyword evidence="5" id="KW-1185">Reference proteome</keyword>
<gene>
    <name evidence="4" type="ORF">SE17_37880</name>
</gene>
<evidence type="ECO:0000313" key="4">
    <source>
        <dbReference type="EMBL" id="KPV48472.1"/>
    </source>
</evidence>
<dbReference type="GO" id="GO:0004806">
    <property type="term" value="F:triacylglycerol lipase activity"/>
    <property type="evidence" value="ECO:0007669"/>
    <property type="project" value="TreeGrafter"/>
</dbReference>
<reference evidence="4 5" key="1">
    <citation type="submission" date="2015-09" db="EMBL/GenBank/DDBJ databases">
        <title>Draft genome sequence of Kouleothrix aurantiaca JCM 19913.</title>
        <authorList>
            <person name="Hemp J."/>
        </authorList>
    </citation>
    <scope>NUCLEOTIDE SEQUENCE [LARGE SCALE GENOMIC DNA]</scope>
    <source>
        <strain evidence="4 5">COM-B</strain>
    </source>
</reference>
<accession>A0A0P9D7C3</accession>
<evidence type="ECO:0000259" key="3">
    <source>
        <dbReference type="Pfam" id="PF07859"/>
    </source>
</evidence>
<evidence type="ECO:0000313" key="5">
    <source>
        <dbReference type="Proteomes" id="UP000050509"/>
    </source>
</evidence>
<keyword evidence="2" id="KW-0378">Hydrolase</keyword>
<sequence>ADTYLAGADARAPLASPVYADLAGLPPLLIHAGGDEILLSDATRLAERAADAGVDATLEVAPGLWHVWHGWAGALPEAAAALERIGAFVRACVGITIERNAERSRE</sequence>
<feature type="domain" description="Alpha/beta hydrolase fold-3" evidence="3">
    <location>
        <begin position="2"/>
        <end position="69"/>
    </location>
</feature>
<dbReference type="SUPFAM" id="SSF53474">
    <property type="entry name" value="alpha/beta-Hydrolases"/>
    <property type="match status" value="1"/>
</dbReference>
<dbReference type="Pfam" id="PF07859">
    <property type="entry name" value="Abhydrolase_3"/>
    <property type="match status" value="1"/>
</dbReference>
<proteinExistence type="inferred from homology"/>
<protein>
    <recommendedName>
        <fullName evidence="3">Alpha/beta hydrolase fold-3 domain-containing protein</fullName>
    </recommendedName>
</protein>
<evidence type="ECO:0000256" key="1">
    <source>
        <dbReference type="ARBA" id="ARBA00010515"/>
    </source>
</evidence>
<dbReference type="InterPro" id="IPR029058">
    <property type="entry name" value="AB_hydrolase_fold"/>
</dbReference>
<evidence type="ECO:0000256" key="2">
    <source>
        <dbReference type="ARBA" id="ARBA00022801"/>
    </source>
</evidence>
<name>A0A0P9D7C3_9CHLR</name>
<dbReference type="AlphaFoldDB" id="A0A0P9D7C3"/>
<dbReference type="Gene3D" id="3.40.50.1820">
    <property type="entry name" value="alpha/beta hydrolase"/>
    <property type="match status" value="1"/>
</dbReference>
<dbReference type="PANTHER" id="PTHR48081">
    <property type="entry name" value="AB HYDROLASE SUPERFAMILY PROTEIN C4A8.06C"/>
    <property type="match status" value="1"/>
</dbReference>